<dbReference type="EMBL" id="BARW01028163">
    <property type="protein sequence ID" value="GAJ09937.1"/>
    <property type="molecule type" value="Genomic_DNA"/>
</dbReference>
<accession>X1V293</accession>
<dbReference type="InterPro" id="IPR052701">
    <property type="entry name" value="GAG_Ulvan_Degrading_Sulfatases"/>
</dbReference>
<sequence>MQQRLSKIRVNRIPEEIITLAEILKEAGYATYSVACNINISRIQGFDQGFDRFQRIDYYQDQTLVNKQLQAWVDEIRSQKKYFLYIHYMDPHQPYHKREPWFGRYRQEARDPLSNLVARYDSEINFVDQKIQQMFQRFGWDKNTLMVITSDHGEEFKEHGRLGHGKTLYSEVLHVPLMLYHPGGGIPGKVVDTNVSLVDVAPTITSFVGIPADENHMGLDLLALA</sequence>
<organism evidence="2">
    <name type="scientific">marine sediment metagenome</name>
    <dbReference type="NCBI Taxonomy" id="412755"/>
    <lineage>
        <taxon>unclassified sequences</taxon>
        <taxon>metagenomes</taxon>
        <taxon>ecological metagenomes</taxon>
    </lineage>
</organism>
<reference evidence="2" key="1">
    <citation type="journal article" date="2014" name="Front. Microbiol.">
        <title>High frequency of phylogenetically diverse reductive dehalogenase-homologous genes in deep subseafloor sedimentary metagenomes.</title>
        <authorList>
            <person name="Kawai M."/>
            <person name="Futagami T."/>
            <person name="Toyoda A."/>
            <person name="Takaki Y."/>
            <person name="Nishi S."/>
            <person name="Hori S."/>
            <person name="Arai W."/>
            <person name="Tsubouchi T."/>
            <person name="Morono Y."/>
            <person name="Uchiyama I."/>
            <person name="Ito T."/>
            <person name="Fujiyama A."/>
            <person name="Inagaki F."/>
            <person name="Takami H."/>
        </authorList>
    </citation>
    <scope>NUCLEOTIDE SEQUENCE</scope>
    <source>
        <strain evidence="2">Expedition CK06-06</strain>
    </source>
</reference>
<dbReference type="PANTHER" id="PTHR43751:SF3">
    <property type="entry name" value="SULFATASE N-TERMINAL DOMAIN-CONTAINING PROTEIN"/>
    <property type="match status" value="1"/>
</dbReference>
<dbReference type="AlphaFoldDB" id="X1V293"/>
<dbReference type="Gene3D" id="3.40.720.10">
    <property type="entry name" value="Alkaline Phosphatase, subunit A"/>
    <property type="match status" value="1"/>
</dbReference>
<gene>
    <name evidence="2" type="ORF">S12H4_45536</name>
</gene>
<dbReference type="SUPFAM" id="SSF53649">
    <property type="entry name" value="Alkaline phosphatase-like"/>
    <property type="match status" value="1"/>
</dbReference>
<feature type="domain" description="Sulfatase N-terminal" evidence="1">
    <location>
        <begin position="12"/>
        <end position="210"/>
    </location>
</feature>
<comment type="caution">
    <text evidence="2">The sequence shown here is derived from an EMBL/GenBank/DDBJ whole genome shotgun (WGS) entry which is preliminary data.</text>
</comment>
<name>X1V293_9ZZZZ</name>
<dbReference type="CDD" id="cd16148">
    <property type="entry name" value="sulfatase_like"/>
    <property type="match status" value="1"/>
</dbReference>
<protein>
    <recommendedName>
        <fullName evidence="1">Sulfatase N-terminal domain-containing protein</fullName>
    </recommendedName>
</protein>
<feature type="non-terminal residue" evidence="2">
    <location>
        <position position="225"/>
    </location>
</feature>
<evidence type="ECO:0000313" key="2">
    <source>
        <dbReference type="EMBL" id="GAJ09937.1"/>
    </source>
</evidence>
<proteinExistence type="predicted"/>
<dbReference type="InterPro" id="IPR017850">
    <property type="entry name" value="Alkaline_phosphatase_core_sf"/>
</dbReference>
<dbReference type="Pfam" id="PF00884">
    <property type="entry name" value="Sulfatase"/>
    <property type="match status" value="1"/>
</dbReference>
<dbReference type="PANTHER" id="PTHR43751">
    <property type="entry name" value="SULFATASE"/>
    <property type="match status" value="1"/>
</dbReference>
<evidence type="ECO:0000259" key="1">
    <source>
        <dbReference type="Pfam" id="PF00884"/>
    </source>
</evidence>
<dbReference type="InterPro" id="IPR000917">
    <property type="entry name" value="Sulfatase_N"/>
</dbReference>